<accession>A0AAE0YL32</accession>
<evidence type="ECO:0000313" key="4">
    <source>
        <dbReference type="Proteomes" id="UP001283361"/>
    </source>
</evidence>
<feature type="region of interest" description="Disordered" evidence="1">
    <location>
        <begin position="1541"/>
        <end position="1590"/>
    </location>
</feature>
<dbReference type="InterPro" id="IPR000210">
    <property type="entry name" value="BTB/POZ_dom"/>
</dbReference>
<dbReference type="SUPFAM" id="SSF48371">
    <property type="entry name" value="ARM repeat"/>
    <property type="match status" value="1"/>
</dbReference>
<dbReference type="SUPFAM" id="SSF54695">
    <property type="entry name" value="POZ domain"/>
    <property type="match status" value="1"/>
</dbReference>
<dbReference type="InterPro" id="IPR016024">
    <property type="entry name" value="ARM-type_fold"/>
</dbReference>
<dbReference type="Proteomes" id="UP001283361">
    <property type="component" value="Unassembled WGS sequence"/>
</dbReference>
<dbReference type="PANTHER" id="PTHR23312:SF8">
    <property type="entry name" value="ARMADILLO REPEAT-CONTAINING PROTEIN 5"/>
    <property type="match status" value="1"/>
</dbReference>
<feature type="compositionally biased region" description="Acidic residues" evidence="1">
    <location>
        <begin position="863"/>
        <end position="872"/>
    </location>
</feature>
<dbReference type="Pfam" id="PF24768">
    <property type="entry name" value="ARM_ARMC5"/>
    <property type="match status" value="1"/>
</dbReference>
<evidence type="ECO:0000259" key="2">
    <source>
        <dbReference type="PROSITE" id="PS50097"/>
    </source>
</evidence>
<feature type="compositionally biased region" description="Polar residues" evidence="1">
    <location>
        <begin position="1030"/>
        <end position="1041"/>
    </location>
</feature>
<feature type="region of interest" description="Disordered" evidence="1">
    <location>
        <begin position="1030"/>
        <end position="1057"/>
    </location>
</feature>
<feature type="compositionally biased region" description="Low complexity" evidence="1">
    <location>
        <begin position="695"/>
        <end position="706"/>
    </location>
</feature>
<sequence length="1992" mass="217756">MGLEEDVARVVSELQTSVDRSLFGSLTVMRTRLIKSAQARAQLLRLNASKLLLDLLGEKARHGRQTKLPDLVMSILANLCLDNLASEQILKYGGLETIANFTLGAEQESIQNRGVRALSNLARQEGVVEELFNLEVPEFVTMRLLETEDEECRVTYCRAIRQIGKTDSSVRRLVEDTLAVQALATMLKLDNKTLALKGLRTLAELSALRCCAQFAGQVLAAKVEEELVTFSEDEEKDMAYFSLSLIYRLCEQGVVRPSLGAAGVVKLLVRLMSNSLPHVNRVSVLNSLCLCSMDSVNRNRIFDAGALEVFMSVLNGEVSAQAIGRATEGVVSDSNDGGMSKTLGSAAANSTSHSSAEDKNRALGRSQFRVLYDRIIGCLVNFIYHDKCFTKLMELGLVDVLLMHLQRCSNYQVDNYTDIKGELGNLENVATAPNQDLQEQIKIDKTSFIENSQNESESDEIHATVSLNSQQGADNSGPVALGLEFQPASNSSGDAGGDSKTERIRHESKGFQPLNHLELQPDTGIEQATHSNSELDSCNMIQEEIREKEQEDEEKKISQSILSRDPLNIDSEDINYQSSFQRELTPPKAAESLIDSFSREPDTQVAPSRKIRHTFSINSPSYQSEISRRSEEDYGSGVTCKDFSHSRSLLSAQGSSPNNTLSPSWPASPASGLSSRISSPAGFQSPYSPLHGDASYYSPTQSSPPYSEAPFSPPFSLSHLHSPSSSSYQASPSPALSLISSSLPSPGQRSASSPSPLHIPPYQSPQVGGAQGSFSPLSIPNYPGSPLSQMADEAGVQGLETNSTHQWAGVTFQGSPGLFSDTHSQDDAGTSSAGQSQVPQLSLDAGPSMQGTHASSSPMYSATDDEDDEDEEDKKILDKSGAEKNYSHDGEMFSESGKTFRENKNEHSDMFEMVGTDCIVTPDSEELDVKASQTSTVNVNGCLKEQGKSHIGNTNKAARTLNRAIKRSSSLDCYLVDSSEGRSPADSDQSPKRSRLNCDLSLADPSLSAVMASPQASATSERAVAESNFSASPLLNQSDGSKMNIDTKCPDSSQTNQPQLGIMEKLSSRDTKKLVPRSSKVSKRFERMLSTPCLETAPQSQRGFKKRSSLPQQTIAGDVVTTSEESWASPCEVLSTASSQMTSFSSPSSTHSLAFNQEDATAIHSPRQRSNKLSAASTSRHREQRGGASDEKLKRILQTTESNIFILLSSCSVRPGDSLKLIKPDVLANLLTYIRKAPSPLQRCFRILKRLFSNQIIFPRLILAQASTLIIQSLILQDDGTFPAAMFCAEWEDPLSHVKRSRMNLSDLLPFSKSSDDGGTTASQASDFGQRLDFEFRGDAYNMASTLSTGRSLAHRMFRYLYPDIRSSSTDSQNALDVEGLSHRSDLIYAPGVSRVETRVRVGLKLLGCLSTVATSSYGEGEIQHLMQRGHLAEMLSCRIFMLHVPLVWGRMIRHQFALKHQPDWEALLPYLFMEKMPVVVKTAILTGLSFNLHLDFPPKLVQRVIKATPFPNVSSTTNSEILISNSTSFVTKSQSVVSNLNAPSGSAKHSGKESDESGSDTTVFKIGGAGPVSSQDSDKRPCSKETSFQEIEMSTPLSPLLFDNDEDGDGKSSQPKQSQHYKCLYWKKEANHDVTFIIKDDGITYRHGANRSTMMSRSEVFAAMLGGAYAERLKTEIELADTKAVSFESILHYLHGCTSSTCSLLSFLSSTLSQLTYFKRTTPNVVERSPFRSGTSVVDETPLVNRTEEAKQNISPAIKADTSLNLDRIDCEDSLDSLTLVETPTEKDSVSFPPTSSTSTPEGERLIFTNTVTLSETALEKDLVKLSHPSSTSTTKDRQAILADRHDQTPDSKIKAGPGTQIRNANSKKPDSGSNIVPRNREEALALVEELINICSDVLVLADRYLLTDLVSNICSVLSHVCLHSHTWEDLFKLASVFKQRPLAVDCIREALTAHVKPVEVVQELQNLREDGYADQVIEALGLLLKSARIH</sequence>
<reference evidence="3" key="1">
    <citation type="journal article" date="2023" name="G3 (Bethesda)">
        <title>A reference genome for the long-term kleptoplast-retaining sea slug Elysia crispata morphotype clarki.</title>
        <authorList>
            <person name="Eastman K.E."/>
            <person name="Pendleton A.L."/>
            <person name="Shaikh M.A."/>
            <person name="Suttiyut T."/>
            <person name="Ogas R."/>
            <person name="Tomko P."/>
            <person name="Gavelis G."/>
            <person name="Widhalm J.R."/>
            <person name="Wisecaver J.H."/>
        </authorList>
    </citation>
    <scope>NUCLEOTIDE SEQUENCE</scope>
    <source>
        <strain evidence="3">ECLA1</strain>
    </source>
</reference>
<dbReference type="PROSITE" id="PS50097">
    <property type="entry name" value="BTB"/>
    <property type="match status" value="1"/>
</dbReference>
<dbReference type="EMBL" id="JAWDGP010006071">
    <property type="protein sequence ID" value="KAK3747869.1"/>
    <property type="molecule type" value="Genomic_DNA"/>
</dbReference>
<gene>
    <name evidence="3" type="ORF">RRG08_007727</name>
</gene>
<feature type="region of interest" description="Disordered" evidence="1">
    <location>
        <begin position="594"/>
        <end position="906"/>
    </location>
</feature>
<feature type="compositionally biased region" description="Basic and acidic residues" evidence="1">
    <location>
        <begin position="873"/>
        <end position="891"/>
    </location>
</feature>
<dbReference type="GO" id="GO:0009653">
    <property type="term" value="P:anatomical structure morphogenesis"/>
    <property type="evidence" value="ECO:0007669"/>
    <property type="project" value="TreeGrafter"/>
</dbReference>
<dbReference type="Gene3D" id="3.30.710.10">
    <property type="entry name" value="Potassium Channel Kv1.1, Chain A"/>
    <property type="match status" value="1"/>
</dbReference>
<feature type="compositionally biased region" description="Polar residues" evidence="1">
    <location>
        <begin position="849"/>
        <end position="860"/>
    </location>
</feature>
<feature type="compositionally biased region" description="Polar residues" evidence="1">
    <location>
        <begin position="615"/>
        <end position="625"/>
    </location>
</feature>
<dbReference type="Gene3D" id="1.25.10.10">
    <property type="entry name" value="Leucine-rich Repeat Variant"/>
    <property type="match status" value="1"/>
</dbReference>
<feature type="compositionally biased region" description="Basic and acidic residues" evidence="1">
    <location>
        <begin position="1180"/>
        <end position="1192"/>
    </location>
</feature>
<dbReference type="InterPro" id="IPR011333">
    <property type="entry name" value="SKP1/BTB/POZ_sf"/>
</dbReference>
<feature type="region of interest" description="Disordered" evidence="1">
    <location>
        <begin position="469"/>
        <end position="502"/>
    </location>
</feature>
<feature type="region of interest" description="Disordered" evidence="1">
    <location>
        <begin position="547"/>
        <end position="570"/>
    </location>
</feature>
<feature type="compositionally biased region" description="Basic and acidic residues" evidence="1">
    <location>
        <begin position="547"/>
        <end position="557"/>
    </location>
</feature>
<feature type="region of interest" description="Disordered" evidence="1">
    <location>
        <begin position="1160"/>
        <end position="1192"/>
    </location>
</feature>
<proteinExistence type="predicted"/>
<name>A0AAE0YL32_9GAST</name>
<feature type="compositionally biased region" description="Polar residues" evidence="1">
    <location>
        <begin position="827"/>
        <end position="840"/>
    </location>
</feature>
<organism evidence="3 4">
    <name type="scientific">Elysia crispata</name>
    <name type="common">lettuce slug</name>
    <dbReference type="NCBI Taxonomy" id="231223"/>
    <lineage>
        <taxon>Eukaryota</taxon>
        <taxon>Metazoa</taxon>
        <taxon>Spiralia</taxon>
        <taxon>Lophotrochozoa</taxon>
        <taxon>Mollusca</taxon>
        <taxon>Gastropoda</taxon>
        <taxon>Heterobranchia</taxon>
        <taxon>Euthyneura</taxon>
        <taxon>Panpulmonata</taxon>
        <taxon>Sacoglossa</taxon>
        <taxon>Placobranchoidea</taxon>
        <taxon>Plakobranchidae</taxon>
        <taxon>Elysia</taxon>
    </lineage>
</organism>
<dbReference type="Pfam" id="PF00651">
    <property type="entry name" value="BTB"/>
    <property type="match status" value="1"/>
</dbReference>
<feature type="region of interest" description="Disordered" evidence="1">
    <location>
        <begin position="1826"/>
        <end position="1878"/>
    </location>
</feature>
<protein>
    <recommendedName>
        <fullName evidence="2">BTB domain-containing protein</fullName>
    </recommendedName>
</protein>
<feature type="region of interest" description="Disordered" evidence="1">
    <location>
        <begin position="1785"/>
        <end position="1805"/>
    </location>
</feature>
<dbReference type="PANTHER" id="PTHR23312">
    <property type="entry name" value="ARMC5 ARMADILLO REPEAT-CONTAINING -RELATED"/>
    <property type="match status" value="1"/>
</dbReference>
<feature type="compositionally biased region" description="Polar residues" evidence="1">
    <location>
        <begin position="646"/>
        <end position="687"/>
    </location>
</feature>
<feature type="compositionally biased region" description="Low complexity" evidence="1">
    <location>
        <begin position="714"/>
        <end position="746"/>
    </location>
</feature>
<feature type="compositionally biased region" description="Polar residues" evidence="1">
    <location>
        <begin position="1862"/>
        <end position="1878"/>
    </location>
</feature>
<dbReference type="GO" id="GO:0005829">
    <property type="term" value="C:cytosol"/>
    <property type="evidence" value="ECO:0007669"/>
    <property type="project" value="TreeGrafter"/>
</dbReference>
<comment type="caution">
    <text evidence="3">The sequence shown here is derived from an EMBL/GenBank/DDBJ whole genome shotgun (WGS) entry which is preliminary data.</text>
</comment>
<dbReference type="InterPro" id="IPR055445">
    <property type="entry name" value="ARM_ARMC5"/>
</dbReference>
<evidence type="ECO:0000256" key="1">
    <source>
        <dbReference type="SAM" id="MobiDB-lite"/>
    </source>
</evidence>
<evidence type="ECO:0000313" key="3">
    <source>
        <dbReference type="EMBL" id="KAK3747869.1"/>
    </source>
</evidence>
<feature type="compositionally biased region" description="Basic and acidic residues" evidence="1">
    <location>
        <begin position="1836"/>
        <end position="1855"/>
    </location>
</feature>
<dbReference type="InterPro" id="IPR011989">
    <property type="entry name" value="ARM-like"/>
</dbReference>
<feature type="domain" description="BTB" evidence="2">
    <location>
        <begin position="1633"/>
        <end position="1696"/>
    </location>
</feature>
<keyword evidence="4" id="KW-1185">Reference proteome</keyword>